<dbReference type="NCBIfam" id="TIGR00756">
    <property type="entry name" value="PPR"/>
    <property type="match status" value="5"/>
</dbReference>
<evidence type="ECO:0000256" key="2">
    <source>
        <dbReference type="ARBA" id="ARBA00022737"/>
    </source>
</evidence>
<dbReference type="EMBL" id="OX459121">
    <property type="protein sequence ID" value="CAI9101381.1"/>
    <property type="molecule type" value="Genomic_DNA"/>
</dbReference>
<sequence length="729" mass="81577">MAVKLSSLTLLRRISKRVCLQTSFSSISCANTIHIDPETDKDLPNGFDFESKIEFLRNKLHPESLVHVLDSTTDVNSSLKLFKWASLQKKFEHNVKTYYLMILKLGMAGDVEEMECFCNELIKEKHSGFDSALSTVIDTFGKNYRFDEALRVLACLNSSSIKPSIGVFNGLMGALVQGKRDFKDVLFVYKEMVKVGILPNVETLNYLLEALFEDDRVDTAVDQYRRMNKKGCSPNSRTFEVVIGGLIAKERVDESLGILDEMLEHECEVDMGFYDRITPSLCLMNKHVAILRLIAMMKSSKVFPNSSTYRVMIQCLCRNLCVDDAVSLFEVMVSGGVSPDNDTYKDIIDGLCKLNKFSEAKKILLENNVEISCPFNLLLGAYCKVGDLAAAKDLFDEMFDRGLTDRLSWNLLILCLGETGRIKEASEVLCRMIIASFVPNSATYSALIMGKCKHDELGDALLLFHQIKSKGQVLESASYAELVKCLSLKGKIQEAAEVFCYMSSKKICLQSSIFDLLIKGVCETEEFNCAMRFLILADYSGSSISSATYIRMMRCLLKFGKLDHLLMVLSRMIVDGCPIEEDAYCIFVQCKSATNSPEQCTKFLNLMLNKGLLPDSETVTSVLSCLSKHSQLHMILWTIDKLISCSDVLNSLTYNMLVSGLCKEGYRDVACRMLDVMLGKGWIPNAETHQLLLGSDPVEKSELQTNVDEFPPTSHDEVSCILAEALAQT</sequence>
<keyword evidence="5" id="KW-1185">Reference proteome</keyword>
<gene>
    <name evidence="4" type="ORF">OLC1_LOCUS10978</name>
</gene>
<feature type="repeat" description="PPR" evidence="3">
    <location>
        <begin position="545"/>
        <end position="579"/>
    </location>
</feature>
<dbReference type="PANTHER" id="PTHR47939:SF13">
    <property type="entry name" value="OS03G0201400 PROTEIN"/>
    <property type="match status" value="1"/>
</dbReference>
<feature type="repeat" description="PPR" evidence="3">
    <location>
        <begin position="235"/>
        <end position="269"/>
    </location>
</feature>
<feature type="repeat" description="PPR" evidence="3">
    <location>
        <begin position="650"/>
        <end position="684"/>
    </location>
</feature>
<dbReference type="PROSITE" id="PS51375">
    <property type="entry name" value="PPR"/>
    <property type="match status" value="8"/>
</dbReference>
<feature type="repeat" description="PPR" evidence="3">
    <location>
        <begin position="440"/>
        <end position="474"/>
    </location>
</feature>
<dbReference type="Gene3D" id="1.25.40.10">
    <property type="entry name" value="Tetratricopeptide repeat domain"/>
    <property type="match status" value="6"/>
</dbReference>
<evidence type="ECO:0000313" key="4">
    <source>
        <dbReference type="EMBL" id="CAI9101381.1"/>
    </source>
</evidence>
<name>A0AAV1D0C1_OLDCO</name>
<dbReference type="InterPro" id="IPR002885">
    <property type="entry name" value="PPR_rpt"/>
</dbReference>
<accession>A0AAV1D0C1</accession>
<feature type="repeat" description="PPR" evidence="3">
    <location>
        <begin position="200"/>
        <end position="234"/>
    </location>
</feature>
<proteinExistence type="inferred from homology"/>
<dbReference type="AlphaFoldDB" id="A0AAV1D0C1"/>
<dbReference type="PANTHER" id="PTHR47939">
    <property type="entry name" value="MEMBRANE-ASSOCIATED SALT-INDUCIBLE PROTEIN-LIKE"/>
    <property type="match status" value="1"/>
</dbReference>
<dbReference type="InterPro" id="IPR011990">
    <property type="entry name" value="TPR-like_helical_dom_sf"/>
</dbReference>
<reference evidence="4" key="1">
    <citation type="submission" date="2023-03" db="EMBL/GenBank/DDBJ databases">
        <authorList>
            <person name="Julca I."/>
        </authorList>
    </citation>
    <scope>NUCLEOTIDE SEQUENCE</scope>
</reference>
<dbReference type="PROSITE" id="PS51257">
    <property type="entry name" value="PROKAR_LIPOPROTEIN"/>
    <property type="match status" value="1"/>
</dbReference>
<feature type="repeat" description="PPR" evidence="3">
    <location>
        <begin position="405"/>
        <end position="439"/>
    </location>
</feature>
<dbReference type="Pfam" id="PF01535">
    <property type="entry name" value="PPR"/>
    <property type="match status" value="3"/>
</dbReference>
<evidence type="ECO:0000256" key="1">
    <source>
        <dbReference type="ARBA" id="ARBA00007626"/>
    </source>
</evidence>
<dbReference type="InterPro" id="IPR050667">
    <property type="entry name" value="PPR-containing_protein"/>
</dbReference>
<feature type="repeat" description="PPR" evidence="3">
    <location>
        <begin position="164"/>
        <end position="199"/>
    </location>
</feature>
<dbReference type="Proteomes" id="UP001161247">
    <property type="component" value="Chromosome 4"/>
</dbReference>
<keyword evidence="2" id="KW-0677">Repeat</keyword>
<dbReference type="Pfam" id="PF12854">
    <property type="entry name" value="PPR_1"/>
    <property type="match status" value="1"/>
</dbReference>
<evidence type="ECO:0000256" key="3">
    <source>
        <dbReference type="PROSITE-ProRule" id="PRU00708"/>
    </source>
</evidence>
<feature type="repeat" description="PPR" evidence="3">
    <location>
        <begin position="305"/>
        <end position="339"/>
    </location>
</feature>
<protein>
    <submittedName>
        <fullName evidence="4">OLC1v1038691C1</fullName>
    </submittedName>
</protein>
<evidence type="ECO:0000313" key="5">
    <source>
        <dbReference type="Proteomes" id="UP001161247"/>
    </source>
</evidence>
<organism evidence="4 5">
    <name type="scientific">Oldenlandia corymbosa var. corymbosa</name>
    <dbReference type="NCBI Taxonomy" id="529605"/>
    <lineage>
        <taxon>Eukaryota</taxon>
        <taxon>Viridiplantae</taxon>
        <taxon>Streptophyta</taxon>
        <taxon>Embryophyta</taxon>
        <taxon>Tracheophyta</taxon>
        <taxon>Spermatophyta</taxon>
        <taxon>Magnoliopsida</taxon>
        <taxon>eudicotyledons</taxon>
        <taxon>Gunneridae</taxon>
        <taxon>Pentapetalae</taxon>
        <taxon>asterids</taxon>
        <taxon>lamiids</taxon>
        <taxon>Gentianales</taxon>
        <taxon>Rubiaceae</taxon>
        <taxon>Rubioideae</taxon>
        <taxon>Spermacoceae</taxon>
        <taxon>Hedyotis-Oldenlandia complex</taxon>
        <taxon>Oldenlandia</taxon>
    </lineage>
</organism>
<dbReference type="Pfam" id="PF13041">
    <property type="entry name" value="PPR_2"/>
    <property type="match status" value="3"/>
</dbReference>
<comment type="similarity">
    <text evidence="1">Belongs to the PPR family. P subfamily.</text>
</comment>